<keyword evidence="4" id="KW-1185">Reference proteome</keyword>
<feature type="compositionally biased region" description="Low complexity" evidence="1">
    <location>
        <begin position="580"/>
        <end position="591"/>
    </location>
</feature>
<dbReference type="Gene3D" id="3.30.420.430">
    <property type="match status" value="1"/>
</dbReference>
<dbReference type="AlphaFoldDB" id="A0A417Y5N6"/>
<organism evidence="3 4">
    <name type="scientific">Nocardioides immobilis</name>
    <dbReference type="NCBI Taxonomy" id="2049295"/>
    <lineage>
        <taxon>Bacteria</taxon>
        <taxon>Bacillati</taxon>
        <taxon>Actinomycetota</taxon>
        <taxon>Actinomycetes</taxon>
        <taxon>Propionibacteriales</taxon>
        <taxon>Nocardioidaceae</taxon>
        <taxon>Nocardioides</taxon>
    </lineage>
</organism>
<feature type="chain" id="PRO_5019270320" description="Ig-like domain-containing protein" evidence="2">
    <location>
        <begin position="30"/>
        <end position="854"/>
    </location>
</feature>
<dbReference type="InterPro" id="IPR013431">
    <property type="entry name" value="Delta_60_rpt"/>
</dbReference>
<dbReference type="Proteomes" id="UP000283644">
    <property type="component" value="Unassembled WGS sequence"/>
</dbReference>
<dbReference type="EMBL" id="QXGH01000011">
    <property type="protein sequence ID" value="RHW28012.1"/>
    <property type="molecule type" value="Genomic_DNA"/>
</dbReference>
<feature type="signal peptide" evidence="2">
    <location>
        <begin position="1"/>
        <end position="29"/>
    </location>
</feature>
<dbReference type="Gene3D" id="2.80.10.50">
    <property type="match status" value="3"/>
</dbReference>
<name>A0A417Y5N6_9ACTN</name>
<dbReference type="SUPFAM" id="SSF101898">
    <property type="entry name" value="NHL repeat"/>
    <property type="match status" value="1"/>
</dbReference>
<reference evidence="3 4" key="1">
    <citation type="submission" date="2018-09" db="EMBL/GenBank/DDBJ databases">
        <title>Genome sequencing of Nocardioides immobilis CCTCC AB 2017083 for comparison to Nocardioides silvaticus.</title>
        <authorList>
            <person name="Li C."/>
            <person name="Wang G."/>
        </authorList>
    </citation>
    <scope>NUCLEOTIDE SEQUENCE [LARGE SCALE GENOMIC DNA]</scope>
    <source>
        <strain evidence="3 4">CCTCC AB 2017083</strain>
    </source>
</reference>
<gene>
    <name evidence="3" type="ORF">D0Z08_06955</name>
</gene>
<evidence type="ECO:0008006" key="5">
    <source>
        <dbReference type="Google" id="ProtNLM"/>
    </source>
</evidence>
<dbReference type="PANTHER" id="PTHR34677:SF3">
    <property type="entry name" value="BACTERIAL IG-LIKE DOMAIN-CONTAINING PROTEIN"/>
    <property type="match status" value="1"/>
</dbReference>
<dbReference type="GO" id="GO:0005975">
    <property type="term" value="P:carbohydrate metabolic process"/>
    <property type="evidence" value="ECO:0007669"/>
    <property type="project" value="UniProtKB-ARBA"/>
</dbReference>
<dbReference type="InterPro" id="IPR013783">
    <property type="entry name" value="Ig-like_fold"/>
</dbReference>
<evidence type="ECO:0000256" key="2">
    <source>
        <dbReference type="SAM" id="SignalP"/>
    </source>
</evidence>
<keyword evidence="2" id="KW-0732">Signal</keyword>
<dbReference type="OrthoDB" id="5145222at2"/>
<feature type="region of interest" description="Disordered" evidence="1">
    <location>
        <begin position="579"/>
        <end position="603"/>
    </location>
</feature>
<sequence>MLRRTRMLVLGTVGAVMLSALIAAPVAHAAAPGDLDLSFGTSGIAKLSFGSSAEGVVIQPNGRIVMVGSTGSQGQSDFAVARLDPDGTLDTSFSGDGRLVTEFGAAPAVATDVALQSDGDIVVVGATYGGTATSWNFAVAVYNPDGTRDTGFSANGLHVVDFDDDYDWAHAVAVQGDNKILLGGLARIGGDGDFGISRLTTSGALDTTFGGDGIVTTGFGDDETLADLDLQPDGKLVAVGDGKQGGDFDFLAARYNTSGSLDSGFHLDGKAVVGLGGNDIANAVAIQADGKIVAAGSRTTFPSGGTNVDFALARFHANGFLDSTFDGDGKLTEPLDGAQAHDVAIQANGRIVIAGQLNTTTPDAAIARYTSAGDLDTTFSNNGLQTVDLDVPGADHATSLAFDSDGKIVIAGDGSAGFAAARVHGFTDSPPQTTITSGPIGTTADATPTFYFSASETGSRFECQVDTGTYTPCTSPRTLATLGEGAHTFRVRAIDDSAQVDLTPATRTFTVDTAPNTTISIGPSGPTSDNTPTFWFSSSQPGSTFACAVDDGAYATCTSPHTTPVLSDGTHTFRVRATDADGAPDTDPTPAQRTFSVDTVPPDTVIDSAPSGTISDPTPTITFHGVEATTYACRVDTGTSTPCSSPWTTPPLGDGPHTVSVTGVDAVGNLDPSPATATFTVDVSPPDTQIDSGPVEWSRSATPTFTFSATEPATFECAFDGAAYATCTSPFAPATPLPEGPHSFSVRATDQFDHVDPTPADRAFTVDTVPPDTAIVSGPSGTITQTTAQFTFDTLGEAAHRFRCRLDQLDWEACTSPKTYAGLAEGDHIFWVRAYDAAGNRDSTPARRDFRVQS</sequence>
<comment type="caution">
    <text evidence="3">The sequence shown here is derived from an EMBL/GenBank/DDBJ whole genome shotgun (WGS) entry which is preliminary data.</text>
</comment>
<evidence type="ECO:0000313" key="3">
    <source>
        <dbReference type="EMBL" id="RHW28012.1"/>
    </source>
</evidence>
<evidence type="ECO:0000256" key="1">
    <source>
        <dbReference type="SAM" id="MobiDB-lite"/>
    </source>
</evidence>
<dbReference type="PANTHER" id="PTHR34677">
    <property type="match status" value="1"/>
</dbReference>
<protein>
    <recommendedName>
        <fullName evidence="5">Ig-like domain-containing protein</fullName>
    </recommendedName>
</protein>
<proteinExistence type="predicted"/>
<dbReference type="RefSeq" id="WP_118924005.1">
    <property type="nucleotide sequence ID" value="NZ_QXGH01000011.1"/>
</dbReference>
<dbReference type="NCBIfam" id="TIGR02608">
    <property type="entry name" value="delta_60_rpt"/>
    <property type="match status" value="6"/>
</dbReference>
<dbReference type="Pfam" id="PF17164">
    <property type="entry name" value="DUF5122"/>
    <property type="match status" value="6"/>
</dbReference>
<dbReference type="Gene3D" id="2.60.40.10">
    <property type="entry name" value="Immunoglobulins"/>
    <property type="match status" value="2"/>
</dbReference>
<evidence type="ECO:0000313" key="4">
    <source>
        <dbReference type="Proteomes" id="UP000283644"/>
    </source>
</evidence>
<accession>A0A417Y5N6</accession>